<accession>A0ABR6S8H2</accession>
<protein>
    <submittedName>
        <fullName evidence="1">Uncharacterized protein</fullName>
    </submittedName>
</protein>
<proteinExistence type="predicted"/>
<gene>
    <name evidence="1" type="ORF">GNE12_12280</name>
</gene>
<dbReference type="GeneID" id="58725289"/>
<dbReference type="Proteomes" id="UP000570851">
    <property type="component" value="Unassembled WGS sequence"/>
</dbReference>
<dbReference type="RefSeq" id="WP_013036459.1">
    <property type="nucleotide sequence ID" value="NZ_JACKZP010000040.1"/>
</dbReference>
<organism evidence="1 2">
    <name type="scientific">Trichormus variabilis N2B</name>
    <dbReference type="NCBI Taxonomy" id="2681315"/>
    <lineage>
        <taxon>Bacteria</taxon>
        <taxon>Bacillati</taxon>
        <taxon>Cyanobacteriota</taxon>
        <taxon>Cyanophyceae</taxon>
        <taxon>Nostocales</taxon>
        <taxon>Nostocaceae</taxon>
        <taxon>Trichormus</taxon>
    </lineage>
</organism>
<sequence length="103" mass="11517">MDIDKLIEVLKQRGIITEIIDKRPGVPKLPAQLYLRLVIASLATRKDISACISTALETYTMRNAEKHLDEIKIQAAAVDKEPEEYLADAIAARLGKKSLEDEQ</sequence>
<reference evidence="1 2" key="1">
    <citation type="submission" date="2019-11" db="EMBL/GenBank/DDBJ databases">
        <title>Comparison of genomes from free-living endosymbiotic cyanobacteria isolated from Azolla.</title>
        <authorList>
            <person name="Thiel T."/>
            <person name="Pratte B."/>
        </authorList>
    </citation>
    <scope>NUCLEOTIDE SEQUENCE [LARGE SCALE GENOMIC DNA]</scope>
    <source>
        <strain evidence="1 2">N2B</strain>
    </source>
</reference>
<keyword evidence="2" id="KW-1185">Reference proteome</keyword>
<evidence type="ECO:0000313" key="1">
    <source>
        <dbReference type="EMBL" id="MBC1302690.1"/>
    </source>
</evidence>
<name>A0ABR6S8H2_ANAVA</name>
<comment type="caution">
    <text evidence="1">The sequence shown here is derived from an EMBL/GenBank/DDBJ whole genome shotgun (WGS) entry which is preliminary data.</text>
</comment>
<evidence type="ECO:0000313" key="2">
    <source>
        <dbReference type="Proteomes" id="UP000570851"/>
    </source>
</evidence>
<dbReference type="EMBL" id="JACKZP010000040">
    <property type="protein sequence ID" value="MBC1302690.1"/>
    <property type="molecule type" value="Genomic_DNA"/>
</dbReference>